<sequence>MDRVACWLMQQRQHRRNSLWHERSFPVLLGGNLLSRIGDGVHEFIFIITVLKVTDNRVTHAGIIYFFRFLPYLVFGPLGGALADRLSRRALMLVADLARMCITGVLCALLVSDSAGVLSLALTGMLMTVFRTIFQPAFQAAIPSLVRVDHLPTANALTQMVAETGGLVGPAMGAAALALGSPGEVLLFDALAYLVSALCVWRVSIPAGKTSGEGGKPTLRRLYGEFGQNITGMLREPQLFMAIAYSSACILLVGAALRILIPAMLKNNAYSDSVVGYAMSLTAFGAIVGAAAFIRVARDFSTQRLMFYWLLYGLVLSVLPVCVAHVAAILMGCFVLGSVGAFVDVVLPTNIHQLSTDANLGKNFSLFSTLANTGEALSGGLAGLLVLVSSVSMGVTVVGLLVASIAYVGRLKSGKAQGS</sequence>
<feature type="transmembrane region" description="Helical" evidence="7">
    <location>
        <begin position="239"/>
        <end position="261"/>
    </location>
</feature>
<dbReference type="PANTHER" id="PTHR43266">
    <property type="entry name" value="MACROLIDE-EFFLUX PROTEIN"/>
    <property type="match status" value="1"/>
</dbReference>
<dbReference type="InterPro" id="IPR036259">
    <property type="entry name" value="MFS_trans_sf"/>
</dbReference>
<comment type="caution">
    <text evidence="8">The sequence shown here is derived from an EMBL/GenBank/DDBJ whole genome shotgun (WGS) entry which is preliminary data.</text>
</comment>
<evidence type="ECO:0000256" key="5">
    <source>
        <dbReference type="ARBA" id="ARBA00022989"/>
    </source>
</evidence>
<evidence type="ECO:0000313" key="9">
    <source>
        <dbReference type="Proteomes" id="UP001208935"/>
    </source>
</evidence>
<feature type="transmembrane region" description="Helical" evidence="7">
    <location>
        <begin position="273"/>
        <end position="294"/>
    </location>
</feature>
<evidence type="ECO:0000256" key="7">
    <source>
        <dbReference type="SAM" id="Phobius"/>
    </source>
</evidence>
<dbReference type="SUPFAM" id="SSF103473">
    <property type="entry name" value="MFS general substrate transporter"/>
    <property type="match status" value="1"/>
</dbReference>
<dbReference type="Proteomes" id="UP001208935">
    <property type="component" value="Unassembled WGS sequence"/>
</dbReference>
<accession>A0ABT3KWF0</accession>
<protein>
    <submittedName>
        <fullName evidence="8">MFS transporter</fullName>
    </submittedName>
</protein>
<evidence type="ECO:0000256" key="2">
    <source>
        <dbReference type="ARBA" id="ARBA00022448"/>
    </source>
</evidence>
<evidence type="ECO:0000256" key="1">
    <source>
        <dbReference type="ARBA" id="ARBA00004651"/>
    </source>
</evidence>
<reference evidence="9" key="1">
    <citation type="submission" date="2023-07" db="EMBL/GenBank/DDBJ databases">
        <title>Verminephrobacter genomes.</title>
        <authorList>
            <person name="Lund M.B."/>
        </authorList>
    </citation>
    <scope>NUCLEOTIDE SEQUENCE [LARGE SCALE GENOMIC DNA]</scope>
    <source>
        <strain evidence="9">AtM5-05</strain>
    </source>
</reference>
<keyword evidence="9" id="KW-1185">Reference proteome</keyword>
<dbReference type="Gene3D" id="1.20.1250.20">
    <property type="entry name" value="MFS general substrate transporter like domains"/>
    <property type="match status" value="1"/>
</dbReference>
<dbReference type="CDD" id="cd06173">
    <property type="entry name" value="MFS_MefA_like"/>
    <property type="match status" value="1"/>
</dbReference>
<comment type="subcellular location">
    <subcellularLocation>
        <location evidence="1">Cell membrane</location>
        <topology evidence="1">Multi-pass membrane protein</topology>
    </subcellularLocation>
</comment>
<evidence type="ECO:0000256" key="6">
    <source>
        <dbReference type="ARBA" id="ARBA00023136"/>
    </source>
</evidence>
<keyword evidence="4 7" id="KW-0812">Transmembrane</keyword>
<proteinExistence type="predicted"/>
<evidence type="ECO:0000256" key="4">
    <source>
        <dbReference type="ARBA" id="ARBA00022692"/>
    </source>
</evidence>
<feature type="transmembrane region" description="Helical" evidence="7">
    <location>
        <begin position="381"/>
        <end position="408"/>
    </location>
</feature>
<keyword evidence="3" id="KW-1003">Cell membrane</keyword>
<keyword evidence="2" id="KW-0813">Transport</keyword>
<keyword evidence="5 7" id="KW-1133">Transmembrane helix</keyword>
<evidence type="ECO:0000256" key="3">
    <source>
        <dbReference type="ARBA" id="ARBA00022475"/>
    </source>
</evidence>
<dbReference type="EMBL" id="QZCW01000003">
    <property type="protein sequence ID" value="MCW5322571.1"/>
    <property type="molecule type" value="Genomic_DNA"/>
</dbReference>
<gene>
    <name evidence="8" type="ORF">D5039_15845</name>
</gene>
<organism evidence="8 9">
    <name type="scientific">Verminephrobacter aporrectodeae subsp. tuberculatae</name>
    <dbReference type="NCBI Taxonomy" id="1110392"/>
    <lineage>
        <taxon>Bacteria</taxon>
        <taxon>Pseudomonadati</taxon>
        <taxon>Pseudomonadota</taxon>
        <taxon>Betaproteobacteria</taxon>
        <taxon>Burkholderiales</taxon>
        <taxon>Comamonadaceae</taxon>
        <taxon>Verminephrobacter</taxon>
    </lineage>
</organism>
<name>A0ABT3KWF0_9BURK</name>
<dbReference type="Pfam" id="PF07690">
    <property type="entry name" value="MFS_1"/>
    <property type="match status" value="1"/>
</dbReference>
<evidence type="ECO:0000313" key="8">
    <source>
        <dbReference type="EMBL" id="MCW5322571.1"/>
    </source>
</evidence>
<feature type="transmembrane region" description="Helical" evidence="7">
    <location>
        <begin position="90"/>
        <end position="111"/>
    </location>
</feature>
<feature type="transmembrane region" description="Helical" evidence="7">
    <location>
        <begin position="63"/>
        <end position="83"/>
    </location>
</feature>
<feature type="transmembrane region" description="Helical" evidence="7">
    <location>
        <begin position="306"/>
        <end position="339"/>
    </location>
</feature>
<dbReference type="PANTHER" id="PTHR43266:SF2">
    <property type="entry name" value="MAJOR FACILITATOR SUPERFAMILY (MFS) PROFILE DOMAIN-CONTAINING PROTEIN"/>
    <property type="match status" value="1"/>
</dbReference>
<dbReference type="InterPro" id="IPR011701">
    <property type="entry name" value="MFS"/>
</dbReference>
<keyword evidence="6 7" id="KW-0472">Membrane</keyword>